<accession>A0ABR4Q6Q6</accession>
<organism evidence="2 3">
    <name type="scientific">Taenia crassiceps</name>
    <dbReference type="NCBI Taxonomy" id="6207"/>
    <lineage>
        <taxon>Eukaryota</taxon>
        <taxon>Metazoa</taxon>
        <taxon>Spiralia</taxon>
        <taxon>Lophotrochozoa</taxon>
        <taxon>Platyhelminthes</taxon>
        <taxon>Cestoda</taxon>
        <taxon>Eucestoda</taxon>
        <taxon>Cyclophyllidea</taxon>
        <taxon>Taeniidae</taxon>
        <taxon>Taenia</taxon>
    </lineage>
</organism>
<proteinExistence type="predicted"/>
<sequence length="222" mass="25384">MLSILAVKCIVFKCPSFDTHRITNRLSWLGEGECGSITNWRYCMENCGFENLPDVEMLHPDGQINQRTHRYPHCIVWTPLPIITWLFPLIGHVGITNSKGVIYDFAGPYYISEDNMAFGWPTRYLQLDMESIGGAENWDRAVHEANTEFKGRMHNLCCNNCYSHVALALNEMGYGGSNRWNMYSFGAMVAFRSKFLGFLSFLKTFGPFLVLLFIISTLIIIL</sequence>
<dbReference type="PANTHER" id="PTHR20921">
    <property type="entry name" value="TRANSMEMBRANE PROTEIN 222"/>
    <property type="match status" value="1"/>
</dbReference>
<dbReference type="Pfam" id="PF05608">
    <property type="entry name" value="RTE1"/>
    <property type="match status" value="2"/>
</dbReference>
<keyword evidence="1" id="KW-0472">Membrane</keyword>
<evidence type="ECO:0000313" key="2">
    <source>
        <dbReference type="EMBL" id="KAL5105189.1"/>
    </source>
</evidence>
<dbReference type="InterPro" id="IPR008496">
    <property type="entry name" value="TMEM222/RTE1"/>
</dbReference>
<reference evidence="2 3" key="1">
    <citation type="journal article" date="2022" name="Front. Cell. Infect. Microbiol.">
        <title>The Genomes of Two Strains of Taenia crassiceps the Animal Model for the Study of Human Cysticercosis.</title>
        <authorList>
            <person name="Bobes R.J."/>
            <person name="Estrada K."/>
            <person name="Rios-Valencia D.G."/>
            <person name="Calderon-Gallegos A."/>
            <person name="de la Torre P."/>
            <person name="Carrero J.C."/>
            <person name="Sanchez-Flores A."/>
            <person name="Laclette J.P."/>
        </authorList>
    </citation>
    <scope>NUCLEOTIDE SEQUENCE [LARGE SCALE GENOMIC DNA]</scope>
    <source>
        <strain evidence="2">WFUcys</strain>
    </source>
</reference>
<gene>
    <name evidence="2" type="ORF">TcWFU_004963</name>
</gene>
<evidence type="ECO:0000256" key="1">
    <source>
        <dbReference type="SAM" id="Phobius"/>
    </source>
</evidence>
<protein>
    <recommendedName>
        <fullName evidence="4">Transmembrane protein 222</fullName>
    </recommendedName>
</protein>
<dbReference type="PANTHER" id="PTHR20921:SF0">
    <property type="entry name" value="TRANSMEMBRANE PROTEIN 222"/>
    <property type="match status" value="1"/>
</dbReference>
<evidence type="ECO:0000313" key="3">
    <source>
        <dbReference type="Proteomes" id="UP001651158"/>
    </source>
</evidence>
<dbReference type="EMBL" id="JAKROA010000009">
    <property type="protein sequence ID" value="KAL5105189.1"/>
    <property type="molecule type" value="Genomic_DNA"/>
</dbReference>
<name>A0ABR4Q6Q6_9CEST</name>
<evidence type="ECO:0008006" key="4">
    <source>
        <dbReference type="Google" id="ProtNLM"/>
    </source>
</evidence>
<keyword evidence="1" id="KW-1133">Transmembrane helix</keyword>
<dbReference type="Proteomes" id="UP001651158">
    <property type="component" value="Unassembled WGS sequence"/>
</dbReference>
<keyword evidence="1" id="KW-0812">Transmembrane</keyword>
<comment type="caution">
    <text evidence="2">The sequence shown here is derived from an EMBL/GenBank/DDBJ whole genome shotgun (WGS) entry which is preliminary data.</text>
</comment>
<keyword evidence="3" id="KW-1185">Reference proteome</keyword>
<feature type="transmembrane region" description="Helical" evidence="1">
    <location>
        <begin position="195"/>
        <end position="221"/>
    </location>
</feature>